<evidence type="ECO:0000313" key="1">
    <source>
        <dbReference type="EMBL" id="CAB4141322.1"/>
    </source>
</evidence>
<dbReference type="EMBL" id="LR796388">
    <property type="protein sequence ID" value="CAB4141322.1"/>
    <property type="molecule type" value="Genomic_DNA"/>
</dbReference>
<reference evidence="1" key="1">
    <citation type="submission" date="2020-04" db="EMBL/GenBank/DDBJ databases">
        <authorList>
            <person name="Chiriac C."/>
            <person name="Salcher M."/>
            <person name="Ghai R."/>
            <person name="Kavagutti S V."/>
        </authorList>
    </citation>
    <scope>NUCLEOTIDE SEQUENCE</scope>
</reference>
<accession>A0A6J5M581</accession>
<gene>
    <name evidence="1" type="ORF">UFOVP410_161</name>
</gene>
<sequence length="143" mass="16632">MDLKLFRNHLSKITEKYSNIKESAIVTDKTDKRGINDADGWVKIKNPEFKNRALWLPDANDKSFWSSSELKKVYRFYVNDNPTKHPNYSGTGLVRLDIQAGTIQILDQDKYEKSGEKLSPSVWGRTYKVDEVVIFNKDFLKNQ</sequence>
<name>A0A6J5M581_9CAUD</name>
<protein>
    <submittedName>
        <fullName evidence="1">Uncharacterized protein</fullName>
    </submittedName>
</protein>
<proteinExistence type="predicted"/>
<organism evidence="1">
    <name type="scientific">uncultured Caudovirales phage</name>
    <dbReference type="NCBI Taxonomy" id="2100421"/>
    <lineage>
        <taxon>Viruses</taxon>
        <taxon>Duplodnaviria</taxon>
        <taxon>Heunggongvirae</taxon>
        <taxon>Uroviricota</taxon>
        <taxon>Caudoviricetes</taxon>
        <taxon>Peduoviridae</taxon>
        <taxon>Maltschvirus</taxon>
        <taxon>Maltschvirus maltsch</taxon>
    </lineage>
</organism>